<reference evidence="2" key="2">
    <citation type="submission" date="2018-03" db="EMBL/GenBank/DDBJ databases">
        <title>The Triticum urartu genome reveals the dynamic nature of wheat genome evolution.</title>
        <authorList>
            <person name="Ling H."/>
            <person name="Ma B."/>
            <person name="Shi X."/>
            <person name="Liu H."/>
            <person name="Dong L."/>
            <person name="Sun H."/>
            <person name="Cao Y."/>
            <person name="Gao Q."/>
            <person name="Zheng S."/>
            <person name="Li Y."/>
            <person name="Yu Y."/>
            <person name="Du H."/>
            <person name="Qi M."/>
            <person name="Li Y."/>
            <person name="Yu H."/>
            <person name="Cui Y."/>
            <person name="Wang N."/>
            <person name="Chen C."/>
            <person name="Wu H."/>
            <person name="Zhao Y."/>
            <person name="Zhang J."/>
            <person name="Li Y."/>
            <person name="Zhou W."/>
            <person name="Zhang B."/>
            <person name="Hu W."/>
            <person name="Eijk M."/>
            <person name="Tang J."/>
            <person name="Witsenboer H."/>
            <person name="Zhao S."/>
            <person name="Li Z."/>
            <person name="Zhang A."/>
            <person name="Wang D."/>
            <person name="Liang C."/>
        </authorList>
    </citation>
    <scope>NUCLEOTIDE SEQUENCE [LARGE SCALE GENOMIC DNA]</scope>
    <source>
        <strain evidence="2">cv. G1812</strain>
    </source>
</reference>
<reference evidence="3" key="1">
    <citation type="journal article" date="2013" name="Nature">
        <title>Draft genome of the wheat A-genome progenitor Triticum urartu.</title>
        <authorList>
            <person name="Ling H.Q."/>
            <person name="Zhao S."/>
            <person name="Liu D."/>
            <person name="Wang J."/>
            <person name="Sun H."/>
            <person name="Zhang C."/>
            <person name="Fan H."/>
            <person name="Li D."/>
            <person name="Dong L."/>
            <person name="Tao Y."/>
            <person name="Gao C."/>
            <person name="Wu H."/>
            <person name="Li Y."/>
            <person name="Cui Y."/>
            <person name="Guo X."/>
            <person name="Zheng S."/>
            <person name="Wang B."/>
            <person name="Yu K."/>
            <person name="Liang Q."/>
            <person name="Yang W."/>
            <person name="Lou X."/>
            <person name="Chen J."/>
            <person name="Feng M."/>
            <person name="Jian J."/>
            <person name="Zhang X."/>
            <person name="Luo G."/>
            <person name="Jiang Y."/>
            <person name="Liu J."/>
            <person name="Wang Z."/>
            <person name="Sha Y."/>
            <person name="Zhang B."/>
            <person name="Wu H."/>
            <person name="Tang D."/>
            <person name="Shen Q."/>
            <person name="Xue P."/>
            <person name="Zou S."/>
            <person name="Wang X."/>
            <person name="Liu X."/>
            <person name="Wang F."/>
            <person name="Yang Y."/>
            <person name="An X."/>
            <person name="Dong Z."/>
            <person name="Zhang K."/>
            <person name="Zhang X."/>
            <person name="Luo M.C."/>
            <person name="Dvorak J."/>
            <person name="Tong Y."/>
            <person name="Wang J."/>
            <person name="Yang H."/>
            <person name="Li Z."/>
            <person name="Wang D."/>
            <person name="Zhang A."/>
            <person name="Wang J."/>
        </authorList>
    </citation>
    <scope>NUCLEOTIDE SEQUENCE</scope>
    <source>
        <strain evidence="3">cv. G1812</strain>
    </source>
</reference>
<dbReference type="AlphaFoldDB" id="A0A8R7R1Y4"/>
<sequence length="88" mass="10070">MHRDLGRRATRRGSVPDGCGRASPLIPFHLDGGTDEMGRSPAAPSHREEDDARARRRCWAVRRPSLSRLRPPYRCSVLRFDRLCPNFD</sequence>
<evidence type="ECO:0000313" key="2">
    <source>
        <dbReference type="EnsemblPlants" id="TuG1812G0700004312.01.T03"/>
    </source>
</evidence>
<proteinExistence type="predicted"/>
<organism evidence="2 3">
    <name type="scientific">Triticum urartu</name>
    <name type="common">Red wild einkorn</name>
    <name type="synonym">Crithodium urartu</name>
    <dbReference type="NCBI Taxonomy" id="4572"/>
    <lineage>
        <taxon>Eukaryota</taxon>
        <taxon>Viridiplantae</taxon>
        <taxon>Streptophyta</taxon>
        <taxon>Embryophyta</taxon>
        <taxon>Tracheophyta</taxon>
        <taxon>Spermatophyta</taxon>
        <taxon>Magnoliopsida</taxon>
        <taxon>Liliopsida</taxon>
        <taxon>Poales</taxon>
        <taxon>Poaceae</taxon>
        <taxon>BOP clade</taxon>
        <taxon>Pooideae</taxon>
        <taxon>Triticodae</taxon>
        <taxon>Triticeae</taxon>
        <taxon>Triticinae</taxon>
        <taxon>Triticum</taxon>
    </lineage>
</organism>
<protein>
    <submittedName>
        <fullName evidence="2">Uncharacterized protein</fullName>
    </submittedName>
</protein>
<dbReference type="Proteomes" id="UP000015106">
    <property type="component" value="Chromosome 7"/>
</dbReference>
<dbReference type="Gramene" id="TuG1812G0700004312.01.T03">
    <property type="protein sequence ID" value="TuG1812G0700004312.01.T03"/>
    <property type="gene ID" value="TuG1812G0700004312.01"/>
</dbReference>
<feature type="region of interest" description="Disordered" evidence="1">
    <location>
        <begin position="1"/>
        <end position="54"/>
    </location>
</feature>
<dbReference type="EnsemblPlants" id="TuG1812G0700004312.01.T03">
    <property type="protein sequence ID" value="TuG1812G0700004312.01.T03"/>
    <property type="gene ID" value="TuG1812G0700004312.01"/>
</dbReference>
<evidence type="ECO:0000256" key="1">
    <source>
        <dbReference type="SAM" id="MobiDB-lite"/>
    </source>
</evidence>
<keyword evidence="3" id="KW-1185">Reference proteome</keyword>
<reference evidence="2" key="3">
    <citation type="submission" date="2022-06" db="UniProtKB">
        <authorList>
            <consortium name="EnsemblPlants"/>
        </authorList>
    </citation>
    <scope>IDENTIFICATION</scope>
</reference>
<evidence type="ECO:0000313" key="3">
    <source>
        <dbReference type="Proteomes" id="UP000015106"/>
    </source>
</evidence>
<name>A0A8R7R1Y4_TRIUA</name>
<accession>A0A8R7R1Y4</accession>